<keyword evidence="3" id="KW-1185">Reference proteome</keyword>
<accession>A0A3R9R888</accession>
<feature type="coiled-coil region" evidence="1">
    <location>
        <begin position="40"/>
        <end position="107"/>
    </location>
</feature>
<dbReference type="OrthoDB" id="2872086at2"/>
<dbReference type="AlphaFoldDB" id="A0A3R9R888"/>
<evidence type="ECO:0000256" key="1">
    <source>
        <dbReference type="SAM" id="Coils"/>
    </source>
</evidence>
<gene>
    <name evidence="2" type="ORF">D7Z54_31395</name>
</gene>
<dbReference type="RefSeq" id="WP_125562593.1">
    <property type="nucleotide sequence ID" value="NZ_RBVX01000069.1"/>
</dbReference>
<dbReference type="EMBL" id="RBVX01000069">
    <property type="protein sequence ID" value="RSL29401.1"/>
    <property type="molecule type" value="Genomic_DNA"/>
</dbReference>
<comment type="caution">
    <text evidence="2">The sequence shown here is derived from an EMBL/GenBank/DDBJ whole genome shotgun (WGS) entry which is preliminary data.</text>
</comment>
<name>A0A3R9R888_9BACI</name>
<protein>
    <submittedName>
        <fullName evidence="2">Uncharacterized protein</fullName>
    </submittedName>
</protein>
<evidence type="ECO:0000313" key="2">
    <source>
        <dbReference type="EMBL" id="RSL29401.1"/>
    </source>
</evidence>
<keyword evidence="1" id="KW-0175">Coiled coil</keyword>
<dbReference type="Proteomes" id="UP000275076">
    <property type="component" value="Unassembled WGS sequence"/>
</dbReference>
<reference evidence="2 3" key="1">
    <citation type="submission" date="2018-10" db="EMBL/GenBank/DDBJ databases">
        <title>Draft genome sequence of Bacillus salarius IM0101, isolated from a hypersaline soil in Inner Mongolia, China.</title>
        <authorList>
            <person name="Yamprayoonswat W."/>
            <person name="Boonvisut S."/>
            <person name="Jumpathong W."/>
            <person name="Sittihan S."/>
            <person name="Ruangsuj P."/>
            <person name="Wanthongcharoen S."/>
            <person name="Thongpramul N."/>
            <person name="Pimmason S."/>
            <person name="Yu B."/>
            <person name="Yasawong M."/>
        </authorList>
    </citation>
    <scope>NUCLEOTIDE SEQUENCE [LARGE SCALE GENOMIC DNA]</scope>
    <source>
        <strain evidence="2 3">IM0101</strain>
    </source>
</reference>
<sequence>MSDNASSTFERLKKLGVQVETEINDFIKKEFDDKDCIRLLNKELEKHAETRKRFQRFQKELLSQLHLPSKDDIAQLSSFIVQLEEKIDDLEERVADIQEKCIDSQEENKSLGVNAGSNLDEKKKQKLEKLRMIMDMPHTKGNRFNG</sequence>
<organism evidence="2 3">
    <name type="scientific">Salibacterium salarium</name>
    <dbReference type="NCBI Taxonomy" id="284579"/>
    <lineage>
        <taxon>Bacteria</taxon>
        <taxon>Bacillati</taxon>
        <taxon>Bacillota</taxon>
        <taxon>Bacilli</taxon>
        <taxon>Bacillales</taxon>
        <taxon>Bacillaceae</taxon>
    </lineage>
</organism>
<proteinExistence type="predicted"/>
<evidence type="ECO:0000313" key="3">
    <source>
        <dbReference type="Proteomes" id="UP000275076"/>
    </source>
</evidence>